<name>A0ABW0JAM5_9BURK</name>
<keyword evidence="2" id="KW-1133">Transmembrane helix</keyword>
<proteinExistence type="predicted"/>
<dbReference type="EMBL" id="JBHSMP010000017">
    <property type="protein sequence ID" value="MFC5430152.1"/>
    <property type="molecule type" value="Genomic_DNA"/>
</dbReference>
<feature type="transmembrane region" description="Helical" evidence="2">
    <location>
        <begin position="86"/>
        <end position="106"/>
    </location>
</feature>
<evidence type="ECO:0000256" key="2">
    <source>
        <dbReference type="SAM" id="Phobius"/>
    </source>
</evidence>
<feature type="region of interest" description="Disordered" evidence="1">
    <location>
        <begin position="44"/>
        <end position="63"/>
    </location>
</feature>
<organism evidence="3 4">
    <name type="scientific">Paraburkholderia denitrificans</name>
    <dbReference type="NCBI Taxonomy" id="694025"/>
    <lineage>
        <taxon>Bacteria</taxon>
        <taxon>Pseudomonadati</taxon>
        <taxon>Pseudomonadota</taxon>
        <taxon>Betaproteobacteria</taxon>
        <taxon>Burkholderiales</taxon>
        <taxon>Burkholderiaceae</taxon>
        <taxon>Paraburkholderia</taxon>
    </lineage>
</organism>
<evidence type="ECO:0000313" key="3">
    <source>
        <dbReference type="EMBL" id="MFC5430152.1"/>
    </source>
</evidence>
<evidence type="ECO:0000313" key="4">
    <source>
        <dbReference type="Proteomes" id="UP001596103"/>
    </source>
</evidence>
<keyword evidence="2" id="KW-0812">Transmembrane</keyword>
<keyword evidence="4" id="KW-1185">Reference proteome</keyword>
<accession>A0ABW0JAM5</accession>
<protein>
    <submittedName>
        <fullName evidence="3">Uncharacterized protein</fullName>
    </submittedName>
</protein>
<comment type="caution">
    <text evidence="3">The sequence shown here is derived from an EMBL/GenBank/DDBJ whole genome shotgun (WGS) entry which is preliminary data.</text>
</comment>
<keyword evidence="2" id="KW-0472">Membrane</keyword>
<dbReference type="RefSeq" id="WP_377712367.1">
    <property type="nucleotide sequence ID" value="NZ_JBHSMP010000017.1"/>
</dbReference>
<sequence>MPAAFQFPKLTDPVPDCVDESELAVQTAEQVSRQRAFFYPANPLKRATPQAPGMSGRASDPSDREFPWRGYGYRGALQPASQASMAGLNSAPIVGAGLPGGVFLLFNSMFQMRKIINAAAFASA</sequence>
<dbReference type="Proteomes" id="UP001596103">
    <property type="component" value="Unassembled WGS sequence"/>
</dbReference>
<evidence type="ECO:0000256" key="1">
    <source>
        <dbReference type="SAM" id="MobiDB-lite"/>
    </source>
</evidence>
<reference evidence="4" key="1">
    <citation type="journal article" date="2019" name="Int. J. Syst. Evol. Microbiol.">
        <title>The Global Catalogue of Microorganisms (GCM) 10K type strain sequencing project: providing services to taxonomists for standard genome sequencing and annotation.</title>
        <authorList>
            <consortium name="The Broad Institute Genomics Platform"/>
            <consortium name="The Broad Institute Genome Sequencing Center for Infectious Disease"/>
            <person name="Wu L."/>
            <person name="Ma J."/>
        </authorList>
    </citation>
    <scope>NUCLEOTIDE SEQUENCE [LARGE SCALE GENOMIC DNA]</scope>
    <source>
        <strain evidence="4">CCUG 56042</strain>
    </source>
</reference>
<gene>
    <name evidence="3" type="ORF">ACFPTO_15265</name>
</gene>